<reference evidence="1" key="1">
    <citation type="submission" date="2023-03" db="EMBL/GenBank/DDBJ databases">
        <title>Electrophorus voltai genome.</title>
        <authorList>
            <person name="Bian C."/>
        </authorList>
    </citation>
    <scope>NUCLEOTIDE SEQUENCE</scope>
    <source>
        <strain evidence="1">CB-2022</strain>
        <tissue evidence="1">Muscle</tissue>
    </source>
</reference>
<protein>
    <recommendedName>
        <fullName evidence="3">Chromo domain-containing protein</fullName>
    </recommendedName>
</protein>
<dbReference type="Gene3D" id="2.40.50.40">
    <property type="match status" value="1"/>
</dbReference>
<proteinExistence type="predicted"/>
<organism evidence="1 2">
    <name type="scientific">Electrophorus voltai</name>
    <dbReference type="NCBI Taxonomy" id="2609070"/>
    <lineage>
        <taxon>Eukaryota</taxon>
        <taxon>Metazoa</taxon>
        <taxon>Chordata</taxon>
        <taxon>Craniata</taxon>
        <taxon>Vertebrata</taxon>
        <taxon>Euteleostomi</taxon>
        <taxon>Actinopterygii</taxon>
        <taxon>Neopterygii</taxon>
        <taxon>Teleostei</taxon>
        <taxon>Ostariophysi</taxon>
        <taxon>Gymnotiformes</taxon>
        <taxon>Gymnotoidei</taxon>
        <taxon>Gymnotidae</taxon>
        <taxon>Electrophorus</taxon>
    </lineage>
</organism>
<dbReference type="EMBL" id="JAROKS010000008">
    <property type="protein sequence ID" value="KAK1801600.1"/>
    <property type="molecule type" value="Genomic_DNA"/>
</dbReference>
<comment type="caution">
    <text evidence="1">The sequence shown here is derived from an EMBL/GenBank/DDBJ whole genome shotgun (WGS) entry which is preliminary data.</text>
</comment>
<accession>A0AAD9DZP9</accession>
<dbReference type="Proteomes" id="UP001239994">
    <property type="component" value="Unassembled WGS sequence"/>
</dbReference>
<dbReference type="AlphaFoldDB" id="A0AAD9DZP9"/>
<gene>
    <name evidence="1" type="ORF">P4O66_004554</name>
</gene>
<sequence>MKCRLRFHEAVLSCPTLVLGNLSVPGENLDTCIQLAGTGRTGAKPMLERKCLQFLVDHEGYGPEERTWVPASQILDVNLVDFFHHMDPCKPALGQATFLEMSSG</sequence>
<evidence type="ECO:0008006" key="3">
    <source>
        <dbReference type="Google" id="ProtNLM"/>
    </source>
</evidence>
<name>A0AAD9DZP9_9TELE</name>
<dbReference type="InterPro" id="IPR016197">
    <property type="entry name" value="Chromo-like_dom_sf"/>
</dbReference>
<evidence type="ECO:0000313" key="1">
    <source>
        <dbReference type="EMBL" id="KAK1801600.1"/>
    </source>
</evidence>
<evidence type="ECO:0000313" key="2">
    <source>
        <dbReference type="Proteomes" id="UP001239994"/>
    </source>
</evidence>
<keyword evidence="2" id="KW-1185">Reference proteome</keyword>
<dbReference type="SUPFAM" id="SSF54160">
    <property type="entry name" value="Chromo domain-like"/>
    <property type="match status" value="1"/>
</dbReference>